<dbReference type="EMBL" id="MLJW01004755">
    <property type="protein sequence ID" value="OIQ69389.1"/>
    <property type="molecule type" value="Genomic_DNA"/>
</dbReference>
<sequence>MDPSGLPDLARRCFIGRDAGRAAALGPQRPHHRLRDAQMARCGRSRRSRADRPRRAYQPDLRHYRCSRRGSRHARARRCTGHQRDRDCGFDDRRHAGAGAVRLRRVACAERPRRPRRISGRRTCCARGRRCARRTGRAEGPVAFARRPRSHARTMAAGPRCCDDDRHHGEALRNARRQHVGRTRSLSAPPGRHRPVAGKADHRDDLASLYGVSGNVLQRAVHAHCADPGEHRLRDRRHAPLRPARLRHGCRAAPESGNHVAGREDYGAA</sequence>
<evidence type="ECO:0000313" key="2">
    <source>
        <dbReference type="EMBL" id="OIQ69389.1"/>
    </source>
</evidence>
<dbReference type="AlphaFoldDB" id="A0A1J5Q0K5"/>
<protein>
    <submittedName>
        <fullName evidence="2">Uncharacterized protein</fullName>
    </submittedName>
</protein>
<comment type="caution">
    <text evidence="2">The sequence shown here is derived from an EMBL/GenBank/DDBJ whole genome shotgun (WGS) entry which is preliminary data.</text>
</comment>
<organism evidence="2">
    <name type="scientific">mine drainage metagenome</name>
    <dbReference type="NCBI Taxonomy" id="410659"/>
    <lineage>
        <taxon>unclassified sequences</taxon>
        <taxon>metagenomes</taxon>
        <taxon>ecological metagenomes</taxon>
    </lineage>
</organism>
<feature type="region of interest" description="Disordered" evidence="1">
    <location>
        <begin position="176"/>
        <end position="199"/>
    </location>
</feature>
<feature type="region of interest" description="Disordered" evidence="1">
    <location>
        <begin position="24"/>
        <end position="59"/>
    </location>
</feature>
<name>A0A1J5Q0K5_9ZZZZ</name>
<proteinExistence type="predicted"/>
<evidence type="ECO:0000256" key="1">
    <source>
        <dbReference type="SAM" id="MobiDB-lite"/>
    </source>
</evidence>
<reference evidence="2" key="1">
    <citation type="submission" date="2016-10" db="EMBL/GenBank/DDBJ databases">
        <title>Sequence of Gallionella enrichment culture.</title>
        <authorList>
            <person name="Poehlein A."/>
            <person name="Muehling M."/>
            <person name="Daniel R."/>
        </authorList>
    </citation>
    <scope>NUCLEOTIDE SEQUENCE</scope>
</reference>
<accession>A0A1J5Q0K5</accession>
<gene>
    <name evidence="2" type="ORF">GALL_490100</name>
</gene>